<evidence type="ECO:0000259" key="4">
    <source>
        <dbReference type="PROSITE" id="PS50949"/>
    </source>
</evidence>
<dbReference type="Pfam" id="PF07729">
    <property type="entry name" value="FCD"/>
    <property type="match status" value="1"/>
</dbReference>
<dbReference type="PROSITE" id="PS50949">
    <property type="entry name" value="HTH_GNTR"/>
    <property type="match status" value="1"/>
</dbReference>
<dbReference type="Proteomes" id="UP000216207">
    <property type="component" value="Unassembled WGS sequence"/>
</dbReference>
<name>A0A268NZB1_SHOCL</name>
<keyword evidence="3" id="KW-0804">Transcription</keyword>
<dbReference type="InterPro" id="IPR036390">
    <property type="entry name" value="WH_DNA-bd_sf"/>
</dbReference>
<accession>A0A268NZB1</accession>
<dbReference type="GO" id="GO:0003700">
    <property type="term" value="F:DNA-binding transcription factor activity"/>
    <property type="evidence" value="ECO:0007669"/>
    <property type="project" value="InterPro"/>
</dbReference>
<dbReference type="Pfam" id="PF00392">
    <property type="entry name" value="GntR"/>
    <property type="match status" value="1"/>
</dbReference>
<dbReference type="PRINTS" id="PR00035">
    <property type="entry name" value="HTHGNTR"/>
</dbReference>
<dbReference type="RefSeq" id="WP_095255348.1">
    <property type="nucleotide sequence ID" value="NZ_BOQQ01000015.1"/>
</dbReference>
<dbReference type="Gene3D" id="1.10.10.10">
    <property type="entry name" value="Winged helix-like DNA-binding domain superfamily/Winged helix DNA-binding domain"/>
    <property type="match status" value="1"/>
</dbReference>
<dbReference type="SUPFAM" id="SSF46785">
    <property type="entry name" value="Winged helix' DNA-binding domain"/>
    <property type="match status" value="1"/>
</dbReference>
<organism evidence="5 6">
    <name type="scientific">Shouchella clausii</name>
    <name type="common">Alkalihalobacillus clausii</name>
    <dbReference type="NCBI Taxonomy" id="79880"/>
    <lineage>
        <taxon>Bacteria</taxon>
        <taxon>Bacillati</taxon>
        <taxon>Bacillota</taxon>
        <taxon>Bacilli</taxon>
        <taxon>Bacillales</taxon>
        <taxon>Bacillaceae</taxon>
        <taxon>Shouchella</taxon>
    </lineage>
</organism>
<feature type="domain" description="HTH gntR-type" evidence="4">
    <location>
        <begin position="16"/>
        <end position="84"/>
    </location>
</feature>
<evidence type="ECO:0000313" key="5">
    <source>
        <dbReference type="EMBL" id="PAE88400.1"/>
    </source>
</evidence>
<gene>
    <name evidence="5" type="ORF">CHH72_12200</name>
</gene>
<dbReference type="InterPro" id="IPR008920">
    <property type="entry name" value="TF_FadR/GntR_C"/>
</dbReference>
<dbReference type="EMBL" id="NPCC01000015">
    <property type="protein sequence ID" value="PAE88400.1"/>
    <property type="molecule type" value="Genomic_DNA"/>
</dbReference>
<keyword evidence="2" id="KW-0238">DNA-binding</keyword>
<dbReference type="CDD" id="cd07377">
    <property type="entry name" value="WHTH_GntR"/>
    <property type="match status" value="1"/>
</dbReference>
<dbReference type="AlphaFoldDB" id="A0A268NZB1"/>
<comment type="caution">
    <text evidence="5">The sequence shown here is derived from an EMBL/GenBank/DDBJ whole genome shotgun (WGS) entry which is preliminary data.</text>
</comment>
<dbReference type="SMART" id="SM00345">
    <property type="entry name" value="HTH_GNTR"/>
    <property type="match status" value="1"/>
</dbReference>
<dbReference type="InterPro" id="IPR011711">
    <property type="entry name" value="GntR_C"/>
</dbReference>
<dbReference type="PANTHER" id="PTHR43537:SF43">
    <property type="entry name" value="GNTR-FAMILY TRANSCRIPTIONAL REGULATOR"/>
    <property type="match status" value="1"/>
</dbReference>
<dbReference type="SUPFAM" id="SSF48008">
    <property type="entry name" value="GntR ligand-binding domain-like"/>
    <property type="match status" value="1"/>
</dbReference>
<proteinExistence type="predicted"/>
<dbReference type="Gene3D" id="1.20.120.530">
    <property type="entry name" value="GntR ligand-binding domain-like"/>
    <property type="match status" value="1"/>
</dbReference>
<keyword evidence="1" id="KW-0805">Transcription regulation</keyword>
<evidence type="ECO:0000256" key="2">
    <source>
        <dbReference type="ARBA" id="ARBA00023125"/>
    </source>
</evidence>
<dbReference type="GO" id="GO:0003677">
    <property type="term" value="F:DNA binding"/>
    <property type="evidence" value="ECO:0007669"/>
    <property type="project" value="UniProtKB-KW"/>
</dbReference>
<evidence type="ECO:0000256" key="3">
    <source>
        <dbReference type="ARBA" id="ARBA00023163"/>
    </source>
</evidence>
<sequence length="231" mass="26052">MPENKLDLIGSRVSRQTLAQQVEEKIVDLLITNKLKPGDKLPPEMELISMLGVSRPVLREAMSSLESLGIVKRKTRDGTYFTEKISSKPFSTMLSLVNDNIEAIIEARTSLELGLVVFAAEKISAHDLERLQTTIQAIKESVDDDYGEHDLLFHRIIAQSVDNPILQGMVDSLLLTHAKVNVQIKHRERDKTVAHHQAIYDALANRDGQAAFRAMHEHLMFVRNKVLEPNQ</sequence>
<protein>
    <submittedName>
        <fullName evidence="5">GntR family transcriptional regulator</fullName>
    </submittedName>
</protein>
<dbReference type="PANTHER" id="PTHR43537">
    <property type="entry name" value="TRANSCRIPTIONAL REGULATOR, GNTR FAMILY"/>
    <property type="match status" value="1"/>
</dbReference>
<dbReference type="InterPro" id="IPR036388">
    <property type="entry name" value="WH-like_DNA-bd_sf"/>
</dbReference>
<dbReference type="SMART" id="SM00895">
    <property type="entry name" value="FCD"/>
    <property type="match status" value="1"/>
</dbReference>
<evidence type="ECO:0000256" key="1">
    <source>
        <dbReference type="ARBA" id="ARBA00023015"/>
    </source>
</evidence>
<dbReference type="InterPro" id="IPR000524">
    <property type="entry name" value="Tscrpt_reg_HTH_GntR"/>
</dbReference>
<reference evidence="5 6" key="1">
    <citation type="submission" date="2017-07" db="EMBL/GenBank/DDBJ databases">
        <title>Isolation and whole genome analysis of endospore-forming bacteria from heroin.</title>
        <authorList>
            <person name="Kalinowski J."/>
            <person name="Ahrens B."/>
            <person name="Al-Dilaimi A."/>
            <person name="Winkler A."/>
            <person name="Wibberg D."/>
            <person name="Schleenbecker U."/>
            <person name="Ruckert C."/>
            <person name="Wolfel R."/>
            <person name="Grass G."/>
        </authorList>
    </citation>
    <scope>NUCLEOTIDE SEQUENCE [LARGE SCALE GENOMIC DNA]</scope>
    <source>
        <strain evidence="5 6">7539</strain>
    </source>
</reference>
<evidence type="ECO:0000313" key="6">
    <source>
        <dbReference type="Proteomes" id="UP000216207"/>
    </source>
</evidence>